<gene>
    <name evidence="7" type="ORF">H7H73_27560</name>
</gene>
<dbReference type="Pfam" id="PF17754">
    <property type="entry name" value="TetR_C_14"/>
    <property type="match status" value="1"/>
</dbReference>
<feature type="DNA-binding region" description="H-T-H motif" evidence="4">
    <location>
        <begin position="66"/>
        <end position="85"/>
    </location>
</feature>
<evidence type="ECO:0000313" key="8">
    <source>
        <dbReference type="Proteomes" id="UP001140272"/>
    </source>
</evidence>
<evidence type="ECO:0000256" key="5">
    <source>
        <dbReference type="SAM" id="MobiDB-lite"/>
    </source>
</evidence>
<dbReference type="InterPro" id="IPR023772">
    <property type="entry name" value="DNA-bd_HTH_TetR-type_CS"/>
</dbReference>
<reference evidence="7" key="2">
    <citation type="journal article" date="2022" name="BMC Genomics">
        <title>Comparative genome analysis of mycobacteria focusing on tRNA and non-coding RNA.</title>
        <authorList>
            <person name="Behra P.R.K."/>
            <person name="Pettersson B.M.F."/>
            <person name="Ramesh M."/>
            <person name="Das S."/>
            <person name="Dasgupta S."/>
            <person name="Kirsebom L.A."/>
        </authorList>
    </citation>
    <scope>NUCLEOTIDE SEQUENCE</scope>
    <source>
        <strain evidence="7">DSM 45406</strain>
    </source>
</reference>
<keyword evidence="1" id="KW-0805">Transcription regulation</keyword>
<feature type="domain" description="HTH tetR-type" evidence="6">
    <location>
        <begin position="43"/>
        <end position="103"/>
    </location>
</feature>
<dbReference type="PROSITE" id="PS50977">
    <property type="entry name" value="HTH_TETR_2"/>
    <property type="match status" value="1"/>
</dbReference>
<feature type="region of interest" description="Disordered" evidence="5">
    <location>
        <begin position="1"/>
        <end position="42"/>
    </location>
</feature>
<dbReference type="Pfam" id="PF00440">
    <property type="entry name" value="TetR_N"/>
    <property type="match status" value="1"/>
</dbReference>
<proteinExistence type="predicted"/>
<evidence type="ECO:0000256" key="1">
    <source>
        <dbReference type="ARBA" id="ARBA00023015"/>
    </source>
</evidence>
<organism evidence="7 8">
    <name type="scientific">Mycolicibacterium rufum</name>
    <dbReference type="NCBI Taxonomy" id="318424"/>
    <lineage>
        <taxon>Bacteria</taxon>
        <taxon>Bacillati</taxon>
        <taxon>Actinomycetota</taxon>
        <taxon>Actinomycetes</taxon>
        <taxon>Mycobacteriales</taxon>
        <taxon>Mycobacteriaceae</taxon>
        <taxon>Mycolicibacterium</taxon>
    </lineage>
</organism>
<accession>A0A9X2Y415</accession>
<dbReference type="Proteomes" id="UP001140272">
    <property type="component" value="Unassembled WGS sequence"/>
</dbReference>
<dbReference type="SUPFAM" id="SSF46689">
    <property type="entry name" value="Homeodomain-like"/>
    <property type="match status" value="1"/>
</dbReference>
<dbReference type="EMBL" id="JACKRN010000872">
    <property type="protein sequence ID" value="MCV7073517.1"/>
    <property type="molecule type" value="Genomic_DNA"/>
</dbReference>
<dbReference type="InterPro" id="IPR009057">
    <property type="entry name" value="Homeodomain-like_sf"/>
</dbReference>
<sequence>MSSRSVTSDRRSLRSRYNGASEDHTGGVPSSQPARGLRQRKKIATRRTIRRAAIRLFEEHGFADTTIEQIAEAADVSPRTFYRYFATKEGVLICDQAEPVVAMFERAPAELSPVAAYRYAVAAYFDGLTDDERHETIVAQHLLYSIPEARGLLYSEYALLIRLMTDALAVRLGPAATRTECRVIAGAIVGVLMAVSDGDPLPEESLARSLDVLEAAARW</sequence>
<evidence type="ECO:0000256" key="4">
    <source>
        <dbReference type="PROSITE-ProRule" id="PRU00335"/>
    </source>
</evidence>
<protein>
    <submittedName>
        <fullName evidence="7">TetR/AcrR family transcriptional regulator</fullName>
    </submittedName>
</protein>
<dbReference type="InterPro" id="IPR050109">
    <property type="entry name" value="HTH-type_TetR-like_transc_reg"/>
</dbReference>
<dbReference type="InterPro" id="IPR041347">
    <property type="entry name" value="MftR_C"/>
</dbReference>
<keyword evidence="2 4" id="KW-0238">DNA-binding</keyword>
<dbReference type="Gene3D" id="1.10.357.10">
    <property type="entry name" value="Tetracycline Repressor, domain 2"/>
    <property type="match status" value="1"/>
</dbReference>
<reference evidence="7" key="1">
    <citation type="submission" date="2020-07" db="EMBL/GenBank/DDBJ databases">
        <authorList>
            <person name="Pettersson B.M.F."/>
            <person name="Behra P.R.K."/>
            <person name="Ramesh M."/>
            <person name="Das S."/>
            <person name="Dasgupta S."/>
            <person name="Kirsebom L.A."/>
        </authorList>
    </citation>
    <scope>NUCLEOTIDE SEQUENCE</scope>
    <source>
        <strain evidence="7">DSM 45406</strain>
    </source>
</reference>
<dbReference type="PRINTS" id="PR00455">
    <property type="entry name" value="HTHTETR"/>
</dbReference>
<dbReference type="AlphaFoldDB" id="A0A9X2Y415"/>
<evidence type="ECO:0000256" key="3">
    <source>
        <dbReference type="ARBA" id="ARBA00023163"/>
    </source>
</evidence>
<dbReference type="PROSITE" id="PS01081">
    <property type="entry name" value="HTH_TETR_1"/>
    <property type="match status" value="1"/>
</dbReference>
<dbReference type="PANTHER" id="PTHR30055">
    <property type="entry name" value="HTH-TYPE TRANSCRIPTIONAL REGULATOR RUTR"/>
    <property type="match status" value="1"/>
</dbReference>
<dbReference type="GO" id="GO:0003700">
    <property type="term" value="F:DNA-binding transcription factor activity"/>
    <property type="evidence" value="ECO:0007669"/>
    <property type="project" value="TreeGrafter"/>
</dbReference>
<dbReference type="GO" id="GO:0000976">
    <property type="term" value="F:transcription cis-regulatory region binding"/>
    <property type="evidence" value="ECO:0007669"/>
    <property type="project" value="TreeGrafter"/>
</dbReference>
<keyword evidence="3" id="KW-0804">Transcription</keyword>
<name>A0A9X2Y415_9MYCO</name>
<dbReference type="InterPro" id="IPR001647">
    <property type="entry name" value="HTH_TetR"/>
</dbReference>
<evidence type="ECO:0000313" key="7">
    <source>
        <dbReference type="EMBL" id="MCV7073517.1"/>
    </source>
</evidence>
<evidence type="ECO:0000256" key="2">
    <source>
        <dbReference type="ARBA" id="ARBA00023125"/>
    </source>
</evidence>
<comment type="caution">
    <text evidence="7">The sequence shown here is derived from an EMBL/GenBank/DDBJ whole genome shotgun (WGS) entry which is preliminary data.</text>
</comment>
<evidence type="ECO:0000259" key="6">
    <source>
        <dbReference type="PROSITE" id="PS50977"/>
    </source>
</evidence>
<dbReference type="Gene3D" id="1.10.10.60">
    <property type="entry name" value="Homeodomain-like"/>
    <property type="match status" value="1"/>
</dbReference>
<dbReference type="PANTHER" id="PTHR30055:SF238">
    <property type="entry name" value="MYCOFACTOCIN BIOSYNTHESIS TRANSCRIPTIONAL REGULATOR MFTR-RELATED"/>
    <property type="match status" value="1"/>
</dbReference>